<feature type="region of interest" description="Disordered" evidence="2">
    <location>
        <begin position="483"/>
        <end position="509"/>
    </location>
</feature>
<protein>
    <submittedName>
        <fullName evidence="3">Uncharacterized protein</fullName>
    </submittedName>
</protein>
<feature type="region of interest" description="Disordered" evidence="2">
    <location>
        <begin position="1"/>
        <end position="80"/>
    </location>
</feature>
<feature type="region of interest" description="Disordered" evidence="2">
    <location>
        <begin position="311"/>
        <end position="330"/>
    </location>
</feature>
<dbReference type="PANTHER" id="PTHR42041">
    <property type="entry name" value="DNA ENDONUCLEASE ACTIVATOR CTP1 C-TERMINAL DOMAIN-CONTAINING PROTEIN"/>
    <property type="match status" value="1"/>
</dbReference>
<dbReference type="PANTHER" id="PTHR42041:SF1">
    <property type="entry name" value="DNA ENDONUCLEASE ACTIVATOR CTP1 C-TERMINAL DOMAIN-CONTAINING PROTEIN"/>
    <property type="match status" value="1"/>
</dbReference>
<feature type="coiled-coil region" evidence="1">
    <location>
        <begin position="251"/>
        <end position="285"/>
    </location>
</feature>
<feature type="region of interest" description="Disordered" evidence="2">
    <location>
        <begin position="603"/>
        <end position="651"/>
    </location>
</feature>
<organism evidence="3 4">
    <name type="scientific">Pseudocercospora eumusae</name>
    <dbReference type="NCBI Taxonomy" id="321146"/>
    <lineage>
        <taxon>Eukaryota</taxon>
        <taxon>Fungi</taxon>
        <taxon>Dikarya</taxon>
        <taxon>Ascomycota</taxon>
        <taxon>Pezizomycotina</taxon>
        <taxon>Dothideomycetes</taxon>
        <taxon>Dothideomycetidae</taxon>
        <taxon>Mycosphaerellales</taxon>
        <taxon>Mycosphaerellaceae</taxon>
        <taxon>Pseudocercospora</taxon>
    </lineage>
</organism>
<accession>A0A139HY32</accession>
<feature type="compositionally biased region" description="Polar residues" evidence="2">
    <location>
        <begin position="11"/>
        <end position="40"/>
    </location>
</feature>
<dbReference type="AlphaFoldDB" id="A0A139HY32"/>
<gene>
    <name evidence="3" type="ORF">AC578_2436</name>
</gene>
<evidence type="ECO:0000313" key="3">
    <source>
        <dbReference type="EMBL" id="KXT07279.1"/>
    </source>
</evidence>
<keyword evidence="4" id="KW-1185">Reference proteome</keyword>
<dbReference type="OrthoDB" id="4495335at2759"/>
<feature type="coiled-coil region" evidence="1">
    <location>
        <begin position="340"/>
        <end position="367"/>
    </location>
</feature>
<evidence type="ECO:0000313" key="4">
    <source>
        <dbReference type="Proteomes" id="UP000070133"/>
    </source>
</evidence>
<sequence>MDAFKFPPRESLQTLSPERVNGSTRPLSGMSSKTTSTSDYPENPSPHASPRRKAANLFADYDPKRHSPVKESGFALPASPSLPEIHAFRSHARTNSDVQGLVKRFEHLDVRDRDAEWEGRKKRHEAELRRAHIAREEAENDVKRLREEVRRLKREGDEGRDRERKLGKRLEVVAEEFANFKESQTSQHSVYEKEVRKARKEAFKTSSAVLKLQEELKSTRNTLRVTQSGLDMEKRKVAQREQQTFDAQYQLVAVQEELDKTKTQLKTVEEEKNALKTSLKEEEVARIAAEGMIALPLGNHDDEDLMSPQLRRRSPQKRPQSPLSDDKENVGVVTKKMVEARQLSEELGRERRRREEAEELVEFLRLECKFQCCGCRVRKDSAHHLPVTNPFAAALESIRDTMRAVLTPPASETEHTEPSIVIKREPSPEVQIKKEDNVDVEMDEPVAQDSPMEGLDRSMTMDHEPEHEGQLVEEAVIDEEEPIAPRPTPMQPEAQSDENGEPTPTPATMKVPLLPSRPQSPALSQAQTTPYRPGYVRTVTTTTTIPMHFTPQKPKFDAMQDAENIPPTTMSPRDRSGSAPTFDREAALAAIAYRRGRAKSIATGHMTPRKQMMEGINIKERRDISAPALGQKSHAAKVNLGKGVGSASRTR</sequence>
<dbReference type="Proteomes" id="UP000070133">
    <property type="component" value="Unassembled WGS sequence"/>
</dbReference>
<comment type="caution">
    <text evidence="3">The sequence shown here is derived from an EMBL/GenBank/DDBJ whole genome shotgun (WGS) entry which is preliminary data.</text>
</comment>
<reference evidence="3 4" key="1">
    <citation type="submission" date="2015-07" db="EMBL/GenBank/DDBJ databases">
        <title>Comparative genomics of the Sigatoka disease complex on banana suggests a link between parallel evolutionary changes in Pseudocercospora fijiensis and Pseudocercospora eumusae and increased virulence on the banana host.</title>
        <authorList>
            <person name="Chang T.-C."/>
            <person name="Salvucci A."/>
            <person name="Crous P.W."/>
            <person name="Stergiopoulos I."/>
        </authorList>
    </citation>
    <scope>NUCLEOTIDE SEQUENCE [LARGE SCALE GENOMIC DNA]</scope>
    <source>
        <strain evidence="3 4">CBS 114824</strain>
    </source>
</reference>
<evidence type="ECO:0000256" key="1">
    <source>
        <dbReference type="SAM" id="Coils"/>
    </source>
</evidence>
<proteinExistence type="predicted"/>
<name>A0A139HY32_9PEZI</name>
<dbReference type="EMBL" id="LFZN01000003">
    <property type="protein sequence ID" value="KXT07279.1"/>
    <property type="molecule type" value="Genomic_DNA"/>
</dbReference>
<feature type="coiled-coil region" evidence="1">
    <location>
        <begin position="121"/>
        <end position="201"/>
    </location>
</feature>
<evidence type="ECO:0000256" key="2">
    <source>
        <dbReference type="SAM" id="MobiDB-lite"/>
    </source>
</evidence>
<keyword evidence="1" id="KW-0175">Coiled coil</keyword>